<feature type="domain" description="BTB" evidence="4">
    <location>
        <begin position="1105"/>
        <end position="1173"/>
    </location>
</feature>
<name>A0A2R5GPF9_9STRA</name>
<gene>
    <name evidence="5" type="ORF">FCC1311_089872</name>
</gene>
<dbReference type="Proteomes" id="UP000241890">
    <property type="component" value="Unassembled WGS sequence"/>
</dbReference>
<dbReference type="Pfam" id="PF24681">
    <property type="entry name" value="Kelch_KLHDC2_KLHL20_DRC7"/>
    <property type="match status" value="3"/>
</dbReference>
<feature type="region of interest" description="Disordered" evidence="3">
    <location>
        <begin position="27"/>
        <end position="91"/>
    </location>
</feature>
<keyword evidence="6" id="KW-1185">Reference proteome</keyword>
<dbReference type="InterPro" id="IPR051568">
    <property type="entry name" value="LZTR1/Attractin"/>
</dbReference>
<dbReference type="SUPFAM" id="SSF54695">
    <property type="entry name" value="POZ domain"/>
    <property type="match status" value="2"/>
</dbReference>
<feature type="compositionally biased region" description="Low complexity" evidence="3">
    <location>
        <begin position="38"/>
        <end position="47"/>
    </location>
</feature>
<dbReference type="Pfam" id="PF00651">
    <property type="entry name" value="BTB"/>
    <property type="match status" value="2"/>
</dbReference>
<feature type="compositionally biased region" description="Acidic residues" evidence="3">
    <location>
        <begin position="73"/>
        <end position="86"/>
    </location>
</feature>
<dbReference type="CDD" id="cd14733">
    <property type="entry name" value="BACK"/>
    <property type="match status" value="2"/>
</dbReference>
<evidence type="ECO:0000256" key="1">
    <source>
        <dbReference type="ARBA" id="ARBA00022441"/>
    </source>
</evidence>
<dbReference type="OrthoDB" id="10251809at2759"/>
<dbReference type="InterPro" id="IPR015915">
    <property type="entry name" value="Kelch-typ_b-propeller"/>
</dbReference>
<dbReference type="SMART" id="SM00225">
    <property type="entry name" value="BTB"/>
    <property type="match status" value="2"/>
</dbReference>
<reference evidence="5 6" key="1">
    <citation type="submission" date="2017-12" db="EMBL/GenBank/DDBJ databases">
        <title>Sequencing, de novo assembly and annotation of complete genome of a new Thraustochytrid species, strain FCC1311.</title>
        <authorList>
            <person name="Sedici K."/>
            <person name="Godart F."/>
            <person name="Aiese Cigliano R."/>
            <person name="Sanseverino W."/>
            <person name="Barakat M."/>
            <person name="Ortet P."/>
            <person name="Marechal E."/>
            <person name="Cagnac O."/>
            <person name="Amato A."/>
        </authorList>
    </citation>
    <scope>NUCLEOTIDE SEQUENCE [LARGE SCALE GENOMIC DNA]</scope>
</reference>
<dbReference type="AlphaFoldDB" id="A0A2R5GPF9"/>
<dbReference type="PANTHER" id="PTHR46376:SF1">
    <property type="entry name" value="LEUCINE-ZIPPER-LIKE TRANSCRIPTIONAL REGULATOR 1"/>
    <property type="match status" value="1"/>
</dbReference>
<dbReference type="Gene3D" id="1.25.40.420">
    <property type="match status" value="1"/>
</dbReference>
<dbReference type="Gene3D" id="2.120.10.80">
    <property type="entry name" value="Kelch-type beta propeller"/>
    <property type="match status" value="4"/>
</dbReference>
<evidence type="ECO:0000313" key="5">
    <source>
        <dbReference type="EMBL" id="GBG32762.1"/>
    </source>
</evidence>
<keyword evidence="2" id="KW-0677">Repeat</keyword>
<evidence type="ECO:0000313" key="6">
    <source>
        <dbReference type="Proteomes" id="UP000241890"/>
    </source>
</evidence>
<keyword evidence="1" id="KW-0880">Kelch repeat</keyword>
<evidence type="ECO:0000259" key="4">
    <source>
        <dbReference type="PROSITE" id="PS50097"/>
    </source>
</evidence>
<dbReference type="SMART" id="SM00612">
    <property type="entry name" value="Kelch"/>
    <property type="match status" value="7"/>
</dbReference>
<sequence length="1262" mass="141122">MDKTRQDAAGEADPRREIYAWPASVAVPGPRGVRRRNSSAGASAADRLAITLNEDDDTASQQTSRTRALTGDETGEDEDFYDEDDDGGVHMPSRTVFGSNATLANSFAARDDATQWSSDRCWEQVKVNQYDGEIPSQRSLHIAVGYHQSMYIFGGYNGRHRVNALHRFDFLSATWHAMDTAGGEPPSPRDRHTGVVVEDALLIFGGYDGMVRCNDIHAFDLRHNSWVPVELTSKVVPSARHSHAACSLGDKMYVTCGYDGSYRNDLYEFTLASMSDEGENTMLRRRTGESDLEDETEENNTALAPYGSAASTVAANEPCVRGQWRKIMAKGRFPQARYRATCCVHADAQSSPKIVLFGGHNGLVHLQCTHVFDIVSETWSTVRTVGAVPLPRDSHCAVMYEDNMLVFGGSCGQPLNDFSCLSMRTLEWRPVGGDSWTPSARFCASAVLHDRSFYIFGGYDSTERLRDIHRFKFAASVYSVERSTILEDFSESVGDDFLSDMVFVLGGTYIPAHRIFCTRCTNILASTPAESAVEEAGSESSPMECWQDGANGESQAKASSAPERDGSGRYVIRVRENVKLDIFRSFLRYLYTDKVQLVDAEMALEMYTIAEEYQVERLQKICLNFISITLTVQNAANVFQASDLHKIRKLRDRTLKFILHNFDAVSKTKAFEEMGRINVELVFEVLRNRGDEGRETTPEDAFSEDFIRMSTADQLSFVSGSAVSSPRDSTMGGGTSAAGREDGSFAVHSAAVEGQENHGAAEPLVASYYERARQWIPVSVIDDGVSPGKRSLHAMTVYKDTILLFGGYNGRERVNDFYQFSLKTHKWEIVPVLEGSSPPPSPRDRHTIMQLGHCLWVFGGYDGQVRVNELHSFDLQRKQWSIINKDLSAPTARHSHSGCAVPSRKCLYIFGGYDGSYLNDLHEFDVMDYTWRCVKTNGTPPTPRYRATLVCMGHHLVCAMGHDGYRHLNDLHSFNLRTNTWAMLRLSGPAPAPRDSHTACTLGSNHMIIFGGSSGSSLNCMHRLRFSKDEGVWSRVTCNGMLPSPRFCHSSVLIGKTMYTYGGYDGSNRLEDWIEFSFGENRVSQVPRSAIVSDLASLVDNPKCSDVSFLVEGRRIAAHRIVCVRCDYFKAMFAREGGFRESRQQEITILDVRYDTFYTLLRYLYTDRQDVPLEMAMDLFIAADRFGIERLKNICENGMLSSLDMENVSELFAAADLHHAAGLHSECLRFIVQNFDIVSKTRGFEEMGRSNIDLIFTILKNR</sequence>
<accession>A0A2R5GPF9</accession>
<proteinExistence type="predicted"/>
<protein>
    <submittedName>
        <fullName evidence="5">Kelch domain-containing protein 3</fullName>
    </submittedName>
</protein>
<dbReference type="PANTHER" id="PTHR46376">
    <property type="entry name" value="LEUCINE-ZIPPER-LIKE TRANSCRIPTIONAL REGULATOR 1"/>
    <property type="match status" value="1"/>
</dbReference>
<dbReference type="InParanoid" id="A0A2R5GPF9"/>
<dbReference type="SUPFAM" id="SSF117281">
    <property type="entry name" value="Kelch motif"/>
    <property type="match status" value="4"/>
</dbReference>
<dbReference type="EMBL" id="BEYU01000129">
    <property type="protein sequence ID" value="GBG32762.1"/>
    <property type="molecule type" value="Genomic_DNA"/>
</dbReference>
<comment type="caution">
    <text evidence="5">The sequence shown here is derived from an EMBL/GenBank/DDBJ whole genome shotgun (WGS) entry which is preliminary data.</text>
</comment>
<feature type="domain" description="BTB" evidence="4">
    <location>
        <begin position="499"/>
        <end position="599"/>
    </location>
</feature>
<dbReference type="InterPro" id="IPR006652">
    <property type="entry name" value="Kelch_1"/>
</dbReference>
<dbReference type="InterPro" id="IPR000210">
    <property type="entry name" value="BTB/POZ_dom"/>
</dbReference>
<dbReference type="InterPro" id="IPR011333">
    <property type="entry name" value="SKP1/BTB/POZ_sf"/>
</dbReference>
<organism evidence="5 6">
    <name type="scientific">Hondaea fermentalgiana</name>
    <dbReference type="NCBI Taxonomy" id="2315210"/>
    <lineage>
        <taxon>Eukaryota</taxon>
        <taxon>Sar</taxon>
        <taxon>Stramenopiles</taxon>
        <taxon>Bigyra</taxon>
        <taxon>Labyrinthulomycetes</taxon>
        <taxon>Thraustochytrida</taxon>
        <taxon>Thraustochytriidae</taxon>
        <taxon>Hondaea</taxon>
    </lineage>
</organism>
<feature type="region of interest" description="Disordered" evidence="3">
    <location>
        <begin position="720"/>
        <end position="740"/>
    </location>
</feature>
<feature type="region of interest" description="Disordered" evidence="3">
    <location>
        <begin position="536"/>
        <end position="564"/>
    </location>
</feature>
<dbReference type="Gene3D" id="3.30.710.10">
    <property type="entry name" value="Potassium Channel Kv1.1, Chain A"/>
    <property type="match status" value="1"/>
</dbReference>
<evidence type="ECO:0000256" key="3">
    <source>
        <dbReference type="SAM" id="MobiDB-lite"/>
    </source>
</evidence>
<dbReference type="GO" id="GO:0005794">
    <property type="term" value="C:Golgi apparatus"/>
    <property type="evidence" value="ECO:0007669"/>
    <property type="project" value="TreeGrafter"/>
</dbReference>
<evidence type="ECO:0000256" key="2">
    <source>
        <dbReference type="ARBA" id="ARBA00022737"/>
    </source>
</evidence>
<dbReference type="PROSITE" id="PS50097">
    <property type="entry name" value="BTB"/>
    <property type="match status" value="2"/>
</dbReference>